<gene>
    <name evidence="2" type="ORF">OJAV_G00072050</name>
</gene>
<proteinExistence type="predicted"/>
<keyword evidence="3" id="KW-1185">Reference proteome</keyword>
<dbReference type="Proteomes" id="UP000283210">
    <property type="component" value="Chromosome 7"/>
</dbReference>
<protein>
    <submittedName>
        <fullName evidence="2">Uncharacterized protein</fullName>
    </submittedName>
</protein>
<reference evidence="2 3" key="2">
    <citation type="submission" date="2019-01" db="EMBL/GenBank/DDBJ databases">
        <title>A chromosome length genome reference of the Java medaka (oryzias javanicus).</title>
        <authorList>
            <person name="Herpin A."/>
            <person name="Takehana Y."/>
            <person name="Naruse K."/>
            <person name="Ansai S."/>
            <person name="Kawaguchi M."/>
        </authorList>
    </citation>
    <scope>NUCLEOTIDE SEQUENCE [LARGE SCALE GENOMIC DNA]</scope>
    <source>
        <strain evidence="2">RS831</strain>
        <tissue evidence="2">Whole body</tissue>
    </source>
</reference>
<dbReference type="AlphaFoldDB" id="A0A437D9H4"/>
<evidence type="ECO:0000256" key="1">
    <source>
        <dbReference type="SAM" id="MobiDB-lite"/>
    </source>
</evidence>
<accession>A0A437D9H4</accession>
<sequence length="93" mass="10488">MKVGTTDHQHGGVLLTGRPRLDPQVRLLAKLSIRAQDKPARARAPRRRRAAGGSDRKPRGSGRFRSSCLCFLFIVRSTEPPTGWRRNRSLKSR</sequence>
<evidence type="ECO:0000313" key="3">
    <source>
        <dbReference type="Proteomes" id="UP000283210"/>
    </source>
</evidence>
<organism evidence="2 3">
    <name type="scientific">Oryzias javanicus</name>
    <name type="common">Javanese ricefish</name>
    <name type="synonym">Aplocheilus javanicus</name>
    <dbReference type="NCBI Taxonomy" id="123683"/>
    <lineage>
        <taxon>Eukaryota</taxon>
        <taxon>Metazoa</taxon>
        <taxon>Chordata</taxon>
        <taxon>Craniata</taxon>
        <taxon>Vertebrata</taxon>
        <taxon>Euteleostomi</taxon>
        <taxon>Actinopterygii</taxon>
        <taxon>Neopterygii</taxon>
        <taxon>Teleostei</taxon>
        <taxon>Neoteleostei</taxon>
        <taxon>Acanthomorphata</taxon>
        <taxon>Ovalentaria</taxon>
        <taxon>Atherinomorphae</taxon>
        <taxon>Beloniformes</taxon>
        <taxon>Adrianichthyidae</taxon>
        <taxon>Oryziinae</taxon>
        <taxon>Oryzias</taxon>
    </lineage>
</organism>
<name>A0A437D9H4_ORYJA</name>
<reference evidence="2 3" key="1">
    <citation type="submission" date="2018-11" db="EMBL/GenBank/DDBJ databases">
        <authorList>
            <person name="Lopez-Roques C."/>
            <person name="Donnadieu C."/>
            <person name="Bouchez O."/>
            <person name="Klopp C."/>
            <person name="Cabau C."/>
            <person name="Zahm M."/>
        </authorList>
    </citation>
    <scope>NUCLEOTIDE SEQUENCE [LARGE SCALE GENOMIC DNA]</scope>
    <source>
        <strain evidence="2">RS831</strain>
        <tissue evidence="2">Whole body</tissue>
    </source>
</reference>
<dbReference type="EMBL" id="CM012443">
    <property type="protein sequence ID" value="RVE71249.1"/>
    <property type="molecule type" value="Genomic_DNA"/>
</dbReference>
<evidence type="ECO:0000313" key="2">
    <source>
        <dbReference type="EMBL" id="RVE71249.1"/>
    </source>
</evidence>
<feature type="region of interest" description="Disordered" evidence="1">
    <location>
        <begin position="33"/>
        <end position="63"/>
    </location>
</feature>
<feature type="compositionally biased region" description="Basic residues" evidence="1">
    <location>
        <begin position="41"/>
        <end position="50"/>
    </location>
</feature>